<keyword evidence="19" id="KW-1185">Reference proteome</keyword>
<comment type="catalytic activity">
    <reaction evidence="9">
        <text>9-hexadecanoyloxy-octadecanoate + H2O = 9-hydroxy-octadecanoate + hexadecanoate + H(+)</text>
        <dbReference type="Rhea" id="RHEA:52052"/>
        <dbReference type="ChEBI" id="CHEBI:7896"/>
        <dbReference type="ChEBI" id="CHEBI:15377"/>
        <dbReference type="ChEBI" id="CHEBI:15378"/>
        <dbReference type="ChEBI" id="CHEBI:83670"/>
        <dbReference type="ChEBI" id="CHEBI:136286"/>
    </reaction>
    <physiologicalReaction direction="left-to-right" evidence="9">
        <dbReference type="Rhea" id="RHEA:52053"/>
    </physiologicalReaction>
</comment>
<evidence type="ECO:0000256" key="4">
    <source>
        <dbReference type="ARBA" id="ARBA00022692"/>
    </source>
</evidence>
<feature type="transmembrane region" description="Helical" evidence="17">
    <location>
        <begin position="134"/>
        <end position="152"/>
    </location>
</feature>
<comment type="similarity">
    <text evidence="3">Belongs to the AIG1 family.</text>
</comment>
<evidence type="ECO:0000256" key="1">
    <source>
        <dbReference type="ARBA" id="ARBA00000923"/>
    </source>
</evidence>
<evidence type="ECO:0000256" key="16">
    <source>
        <dbReference type="ARBA" id="ARBA00049428"/>
    </source>
</evidence>
<dbReference type="PANTHER" id="PTHR10989">
    <property type="entry name" value="ANDROGEN-INDUCED PROTEIN 1-RELATED"/>
    <property type="match status" value="1"/>
</dbReference>
<accession>A0A3B1E3W8</accession>
<comment type="catalytic activity">
    <reaction evidence="8">
        <text>13-octadecanoyloxy-octadecanoate + H2O = 13-hydroxy-octadecanoate + octadecanoate + H(+)</text>
        <dbReference type="Rhea" id="RHEA:52084"/>
        <dbReference type="ChEBI" id="CHEBI:15377"/>
        <dbReference type="ChEBI" id="CHEBI:15378"/>
        <dbReference type="ChEBI" id="CHEBI:25629"/>
        <dbReference type="ChEBI" id="CHEBI:136304"/>
        <dbReference type="ChEBI" id="CHEBI:136335"/>
    </reaction>
    <physiologicalReaction direction="left-to-right" evidence="8">
        <dbReference type="Rhea" id="RHEA:52085"/>
    </physiologicalReaction>
</comment>
<proteinExistence type="inferred from homology"/>
<dbReference type="WormBase" id="C37E2.10">
    <property type="protein sequence ID" value="CE52791"/>
    <property type="gene ID" value="WBGene00304175"/>
</dbReference>
<comment type="subcellular location">
    <subcellularLocation>
        <location evidence="2">Endomembrane system</location>
        <topology evidence="2">Multi-pass membrane protein</topology>
    </subcellularLocation>
</comment>
<feature type="transmembrane region" description="Helical" evidence="17">
    <location>
        <begin position="7"/>
        <end position="24"/>
    </location>
</feature>
<dbReference type="GO" id="GO:0012505">
    <property type="term" value="C:endomembrane system"/>
    <property type="evidence" value="ECO:0000318"/>
    <property type="project" value="GO_Central"/>
</dbReference>
<dbReference type="Pfam" id="PF04750">
    <property type="entry name" value="Far-17a_AIG1"/>
    <property type="match status" value="1"/>
</dbReference>
<dbReference type="EMBL" id="BX284606">
    <property type="protein sequence ID" value="VAY52601.1"/>
    <property type="molecule type" value="Genomic_DNA"/>
</dbReference>
<dbReference type="AGR" id="WB:WBGene00304175"/>
<dbReference type="GO" id="GO:0016020">
    <property type="term" value="C:membrane"/>
    <property type="evidence" value="ECO:0007669"/>
    <property type="project" value="InterPro"/>
</dbReference>
<keyword evidence="4 17" id="KW-0812">Transmembrane</keyword>
<evidence type="ECO:0000313" key="18">
    <source>
        <dbReference type="EMBL" id="VAY52601.1"/>
    </source>
</evidence>
<comment type="catalytic activity">
    <reaction evidence="7">
        <text>12-hexadecanoyloxy-octadecanoate + H2O = 12-hydroxyoctadecanoate + hexadecanoate + H(+)</text>
        <dbReference type="Rhea" id="RHEA:52056"/>
        <dbReference type="ChEBI" id="CHEBI:7896"/>
        <dbReference type="ChEBI" id="CHEBI:15377"/>
        <dbReference type="ChEBI" id="CHEBI:15378"/>
        <dbReference type="ChEBI" id="CHEBI:83677"/>
        <dbReference type="ChEBI" id="CHEBI:84201"/>
    </reaction>
    <physiologicalReaction direction="left-to-right" evidence="7">
        <dbReference type="Rhea" id="RHEA:52057"/>
    </physiologicalReaction>
</comment>
<dbReference type="RefSeq" id="NP_001355467.1">
    <property type="nucleotide sequence ID" value="NM_001368543.1"/>
</dbReference>
<dbReference type="OrthoDB" id="1898221at2759"/>
<comment type="catalytic activity">
    <reaction evidence="1">
        <text>9-(9Z-hexadecenoyloxy)-octadecanoate + H2O = (9Z)-hexadecenoate + 9-hydroxy-octadecanoate + H(+)</text>
        <dbReference type="Rhea" id="RHEA:52068"/>
        <dbReference type="ChEBI" id="CHEBI:15377"/>
        <dbReference type="ChEBI" id="CHEBI:15378"/>
        <dbReference type="ChEBI" id="CHEBI:32372"/>
        <dbReference type="ChEBI" id="CHEBI:136286"/>
        <dbReference type="ChEBI" id="CHEBI:136309"/>
    </reaction>
    <physiologicalReaction direction="left-to-right" evidence="1">
        <dbReference type="Rhea" id="RHEA:52069"/>
    </physiologicalReaction>
</comment>
<comment type="catalytic activity">
    <reaction evidence="16">
        <text>12-(9Z-hexadecenoyloxy)-octadecanoate + H2O = 12-hydroxyoctadecanoate + (9Z)-hexadecenoate + H(+)</text>
        <dbReference type="Rhea" id="RHEA:52072"/>
        <dbReference type="ChEBI" id="CHEBI:15377"/>
        <dbReference type="ChEBI" id="CHEBI:15378"/>
        <dbReference type="ChEBI" id="CHEBI:32372"/>
        <dbReference type="ChEBI" id="CHEBI:84201"/>
        <dbReference type="ChEBI" id="CHEBI:136312"/>
    </reaction>
    <physiologicalReaction direction="left-to-right" evidence="16">
        <dbReference type="Rhea" id="RHEA:52073"/>
    </physiologicalReaction>
</comment>
<comment type="catalytic activity">
    <reaction evidence="10">
        <text>12-octadecanoyloxy-octadecanoate + H2O = 12-hydroxyoctadecanoate + octadecanoate + H(+)</text>
        <dbReference type="Rhea" id="RHEA:52080"/>
        <dbReference type="ChEBI" id="CHEBI:15377"/>
        <dbReference type="ChEBI" id="CHEBI:15378"/>
        <dbReference type="ChEBI" id="CHEBI:25629"/>
        <dbReference type="ChEBI" id="CHEBI:84201"/>
        <dbReference type="ChEBI" id="CHEBI:136330"/>
    </reaction>
    <physiologicalReaction direction="left-to-right" evidence="10">
        <dbReference type="Rhea" id="RHEA:52081"/>
    </physiologicalReaction>
</comment>
<feature type="transmembrane region" description="Helical" evidence="17">
    <location>
        <begin position="68"/>
        <end position="90"/>
    </location>
</feature>
<evidence type="ECO:0000256" key="9">
    <source>
        <dbReference type="ARBA" id="ARBA00047863"/>
    </source>
</evidence>
<organism evidence="18 19">
    <name type="scientific">Caenorhabditis elegans</name>
    <dbReference type="NCBI Taxonomy" id="6239"/>
    <lineage>
        <taxon>Eukaryota</taxon>
        <taxon>Metazoa</taxon>
        <taxon>Ecdysozoa</taxon>
        <taxon>Nematoda</taxon>
        <taxon>Chromadorea</taxon>
        <taxon>Rhabditida</taxon>
        <taxon>Rhabditina</taxon>
        <taxon>Rhabditomorpha</taxon>
        <taxon>Rhabditoidea</taxon>
        <taxon>Rhabditidae</taxon>
        <taxon>Peloderinae</taxon>
        <taxon>Caenorhabditis</taxon>
    </lineage>
</organism>
<evidence type="ECO:0000256" key="11">
    <source>
        <dbReference type="ARBA" id="ARBA00048701"/>
    </source>
</evidence>
<evidence type="ECO:0000256" key="14">
    <source>
        <dbReference type="ARBA" id="ARBA00049296"/>
    </source>
</evidence>
<name>A0A3B1E3W8_CAEEL</name>
<comment type="catalytic activity">
    <reaction evidence="14">
        <text>13-(9Z-octadecenoyloxy)-octadecanoate + H2O = 13-hydroxy-octadecanoate + (9Z)-octadecenoate + H(+)</text>
        <dbReference type="Rhea" id="RHEA:52064"/>
        <dbReference type="ChEBI" id="CHEBI:15377"/>
        <dbReference type="ChEBI" id="CHEBI:15378"/>
        <dbReference type="ChEBI" id="CHEBI:30823"/>
        <dbReference type="ChEBI" id="CHEBI:136303"/>
        <dbReference type="ChEBI" id="CHEBI:136304"/>
    </reaction>
    <physiologicalReaction direction="left-to-right" evidence="14">
        <dbReference type="Rhea" id="RHEA:52065"/>
    </physiologicalReaction>
</comment>
<gene>
    <name evidence="18 20" type="ORF">C37E2.10</name>
    <name evidence="18" type="ORF">CELE_C37E2.10</name>
</gene>
<reference evidence="18 19" key="1">
    <citation type="journal article" date="1998" name="Science">
        <title>Genome sequence of the nematode C. elegans: a platform for investigating biology.</title>
        <authorList>
            <consortium name="The C. elegans sequencing consortium"/>
            <person name="Sulson J.E."/>
            <person name="Waterston R."/>
        </authorList>
    </citation>
    <scope>NUCLEOTIDE SEQUENCE [LARGE SCALE GENOMIC DNA]</scope>
    <source>
        <strain evidence="18 19">Bristol N2</strain>
    </source>
</reference>
<evidence type="ECO:0000256" key="2">
    <source>
        <dbReference type="ARBA" id="ARBA00004127"/>
    </source>
</evidence>
<evidence type="ECO:0000256" key="6">
    <source>
        <dbReference type="ARBA" id="ARBA00023136"/>
    </source>
</evidence>
<dbReference type="GeneID" id="39010802"/>
<evidence type="ECO:0000256" key="12">
    <source>
        <dbReference type="ARBA" id="ARBA00048800"/>
    </source>
</evidence>
<evidence type="ECO:0000256" key="15">
    <source>
        <dbReference type="ARBA" id="ARBA00049322"/>
    </source>
</evidence>
<feature type="transmembrane region" description="Helical" evidence="17">
    <location>
        <begin position="102"/>
        <end position="122"/>
    </location>
</feature>
<evidence type="ECO:0000256" key="10">
    <source>
        <dbReference type="ARBA" id="ARBA00048680"/>
    </source>
</evidence>
<dbReference type="AlphaFoldDB" id="A0A3B1E3W8"/>
<dbReference type="CTD" id="39010802"/>
<dbReference type="InParanoid" id="A0A3B1E3W8"/>
<protein>
    <submittedName>
        <fullName evidence="18">FAR-17a/AIG1-like protein</fullName>
    </submittedName>
</protein>
<dbReference type="InterPro" id="IPR006838">
    <property type="entry name" value="ADTRP_AIG1"/>
</dbReference>
<dbReference type="KEGG" id="cel:CELE_C37E2.10"/>
<keyword evidence="5 17" id="KW-1133">Transmembrane helix</keyword>
<evidence type="ECO:0000256" key="3">
    <source>
        <dbReference type="ARBA" id="ARBA00009300"/>
    </source>
</evidence>
<evidence type="ECO:0000256" key="13">
    <source>
        <dbReference type="ARBA" id="ARBA00049221"/>
    </source>
</evidence>
<evidence type="ECO:0000256" key="5">
    <source>
        <dbReference type="ARBA" id="ARBA00022989"/>
    </source>
</evidence>
<dbReference type="Proteomes" id="UP000001940">
    <property type="component" value="Chromosome X"/>
</dbReference>
<dbReference type="PANTHER" id="PTHR10989:SF23">
    <property type="entry name" value="FAR-17A_AIG1-LIKE PROTEIN"/>
    <property type="match status" value="1"/>
</dbReference>
<evidence type="ECO:0000256" key="7">
    <source>
        <dbReference type="ARBA" id="ARBA00047368"/>
    </source>
</evidence>
<sequence length="223" mass="26114">MTIKSQYLFIVIAILWAIALYNYGDSPDSKELYIFRIVKLTNIFGALYSVSVVDGYQGGKSRKFVDFLHFTVMFPVAAISFVLFWALFVFDRTLVIPQAKLHVFRWLLCHFHDTYPLLYALLDSYFHKRKVPDHLAGLVISATLVFIYFMTARCVKFVDSGRIYPIFQTLSVPQFALIAFATYFLTFKAAVFINQFFHKFYRLKSLKYDVSSIQKTKKKRRHD</sequence>
<evidence type="ECO:0000313" key="19">
    <source>
        <dbReference type="Proteomes" id="UP000001940"/>
    </source>
</evidence>
<comment type="catalytic activity">
    <reaction evidence="13">
        <text>9-octadecanoyloxy-octadecanoate + H2O = 9-hydroxy-octadecanoate + octadecanoate + H(+)</text>
        <dbReference type="Rhea" id="RHEA:52096"/>
        <dbReference type="ChEBI" id="CHEBI:15377"/>
        <dbReference type="ChEBI" id="CHEBI:15378"/>
        <dbReference type="ChEBI" id="CHEBI:25629"/>
        <dbReference type="ChEBI" id="CHEBI:136286"/>
        <dbReference type="ChEBI" id="CHEBI:136373"/>
    </reaction>
    <physiologicalReaction direction="left-to-right" evidence="13">
        <dbReference type="Rhea" id="RHEA:52097"/>
    </physiologicalReaction>
</comment>
<feature type="transmembrane region" description="Helical" evidence="17">
    <location>
        <begin position="36"/>
        <end position="56"/>
    </location>
</feature>
<evidence type="ECO:0000256" key="8">
    <source>
        <dbReference type="ARBA" id="ARBA00047427"/>
    </source>
</evidence>
<comment type="catalytic activity">
    <reaction evidence="15">
        <text>13-(9Z-hexadecenoyloxy)-octadecanoate + H2O = 13-hydroxy-octadecanoate + (9Z)-hexadecenoate + H(+)</text>
        <dbReference type="Rhea" id="RHEA:52076"/>
        <dbReference type="ChEBI" id="CHEBI:15377"/>
        <dbReference type="ChEBI" id="CHEBI:15378"/>
        <dbReference type="ChEBI" id="CHEBI:32372"/>
        <dbReference type="ChEBI" id="CHEBI:136304"/>
        <dbReference type="ChEBI" id="CHEBI:136315"/>
    </reaction>
    <physiologicalReaction direction="left-to-right" evidence="15">
        <dbReference type="Rhea" id="RHEA:52077"/>
    </physiologicalReaction>
</comment>
<comment type="catalytic activity">
    <reaction evidence="11">
        <text>12-(9Z-octadecenoyloxy)-octadecanoate + H2O = 12-hydroxyoctadecanoate + (9Z)-octadecenoate + H(+)</text>
        <dbReference type="Rhea" id="RHEA:52060"/>
        <dbReference type="ChEBI" id="CHEBI:15377"/>
        <dbReference type="ChEBI" id="CHEBI:15378"/>
        <dbReference type="ChEBI" id="CHEBI:30823"/>
        <dbReference type="ChEBI" id="CHEBI:84201"/>
        <dbReference type="ChEBI" id="CHEBI:136302"/>
    </reaction>
    <physiologicalReaction direction="left-to-right" evidence="11">
        <dbReference type="Rhea" id="RHEA:52061"/>
    </physiologicalReaction>
</comment>
<comment type="catalytic activity">
    <reaction evidence="12">
        <text>9-(9Z-octadecenoyloxy)-octadecanoate + H2O = 9-hydroxy-octadecanoate + (9Z)-octadecenoate + H(+)</text>
        <dbReference type="Rhea" id="RHEA:52048"/>
        <dbReference type="ChEBI" id="CHEBI:15377"/>
        <dbReference type="ChEBI" id="CHEBI:15378"/>
        <dbReference type="ChEBI" id="CHEBI:30823"/>
        <dbReference type="ChEBI" id="CHEBI:136282"/>
        <dbReference type="ChEBI" id="CHEBI:136286"/>
    </reaction>
    <physiologicalReaction direction="left-to-right" evidence="12">
        <dbReference type="Rhea" id="RHEA:52049"/>
    </physiologicalReaction>
</comment>
<evidence type="ECO:0000313" key="20">
    <source>
        <dbReference type="WormBase" id="C37E2.10"/>
    </source>
</evidence>
<evidence type="ECO:0000256" key="17">
    <source>
        <dbReference type="SAM" id="Phobius"/>
    </source>
</evidence>
<feature type="transmembrane region" description="Helical" evidence="17">
    <location>
        <begin position="172"/>
        <end position="197"/>
    </location>
</feature>
<dbReference type="FunCoup" id="A0A3B1E3W8">
    <property type="interactions" value="454"/>
</dbReference>
<keyword evidence="6 17" id="KW-0472">Membrane</keyword>